<evidence type="ECO:0000256" key="1">
    <source>
        <dbReference type="SAM" id="Phobius"/>
    </source>
</evidence>
<keyword evidence="1" id="KW-1133">Transmembrane helix</keyword>
<evidence type="ECO:0000259" key="2">
    <source>
        <dbReference type="Pfam" id="PF07811"/>
    </source>
</evidence>
<dbReference type="InterPro" id="IPR012495">
    <property type="entry name" value="TadE-like_dom"/>
</dbReference>
<dbReference type="Proteomes" id="UP000278907">
    <property type="component" value="Unassembled WGS sequence"/>
</dbReference>
<name>A0ABX9QLU3_9BACT</name>
<protein>
    <submittedName>
        <fullName evidence="3">Pilus assembly protein</fullName>
    </submittedName>
</protein>
<evidence type="ECO:0000313" key="4">
    <source>
        <dbReference type="Proteomes" id="UP000278907"/>
    </source>
</evidence>
<keyword evidence="1" id="KW-0472">Membrane</keyword>
<dbReference type="EMBL" id="RAWI01000055">
    <property type="protein sequence ID" value="RKI11986.1"/>
    <property type="molecule type" value="Genomic_DNA"/>
</dbReference>
<keyword evidence="1" id="KW-0812">Transmembrane</keyword>
<sequence>MRDRRESGQVAVETAIVLPMFVFLILGTLQLGMMHQARLMTKYAAYKAVRAGALHNANVKQMESAAIAVLLPLISSSSGGGGETIKAIESATDFQMKFAWASKNKMMDAGGLKYADVTICGPLRDEMGATSGELDFDNPSKITSTGDWAQSQRSKLRIQVTFNYRLPIPFADMVIYNIARKKEMPFVLRLGNGTDTKEYVTDREMLGSAGKYDAAAQNSVYILPIRATYTMRMQSNFYLGANPLPDTNKCVFSFETLQ</sequence>
<proteinExistence type="predicted"/>
<organism evidence="3 4">
    <name type="scientific">Corallococcus praedator</name>
    <dbReference type="NCBI Taxonomy" id="2316724"/>
    <lineage>
        <taxon>Bacteria</taxon>
        <taxon>Pseudomonadati</taxon>
        <taxon>Myxococcota</taxon>
        <taxon>Myxococcia</taxon>
        <taxon>Myxococcales</taxon>
        <taxon>Cystobacterineae</taxon>
        <taxon>Myxococcaceae</taxon>
        <taxon>Corallococcus</taxon>
    </lineage>
</organism>
<gene>
    <name evidence="3" type="ORF">D7Y13_10205</name>
</gene>
<evidence type="ECO:0000313" key="3">
    <source>
        <dbReference type="EMBL" id="RKI11986.1"/>
    </source>
</evidence>
<reference evidence="3 4" key="1">
    <citation type="submission" date="2018-09" db="EMBL/GenBank/DDBJ databases">
        <authorList>
            <person name="Livingstone P.G."/>
            <person name="Whitworth D.E."/>
        </authorList>
    </citation>
    <scope>NUCLEOTIDE SEQUENCE [LARGE SCALE GENOMIC DNA]</scope>
    <source>
        <strain evidence="3 4">CA031B</strain>
    </source>
</reference>
<accession>A0ABX9QLU3</accession>
<keyword evidence="4" id="KW-1185">Reference proteome</keyword>
<feature type="domain" description="TadE-like" evidence="2">
    <location>
        <begin position="8"/>
        <end position="50"/>
    </location>
</feature>
<dbReference type="RefSeq" id="WP_120535183.1">
    <property type="nucleotide sequence ID" value="NZ_RAWI01000055.1"/>
</dbReference>
<dbReference type="Pfam" id="PF07811">
    <property type="entry name" value="TadE"/>
    <property type="match status" value="1"/>
</dbReference>
<comment type="caution">
    <text evidence="3">The sequence shown here is derived from an EMBL/GenBank/DDBJ whole genome shotgun (WGS) entry which is preliminary data.</text>
</comment>
<feature type="transmembrane region" description="Helical" evidence="1">
    <location>
        <begin position="12"/>
        <end position="33"/>
    </location>
</feature>